<evidence type="ECO:0000256" key="2">
    <source>
        <dbReference type="RuleBase" id="RU003750"/>
    </source>
</evidence>
<dbReference type="Gene3D" id="1.20.120.1760">
    <property type="match status" value="1"/>
</dbReference>
<evidence type="ECO:0000313" key="5">
    <source>
        <dbReference type="Proteomes" id="UP001597295"/>
    </source>
</evidence>
<sequence>MMIVWIDTAPAVGAPALFGLPPVTRLRRSIAKVLPTVGEPILSDASQGPLGQRLILALKAAKGPLLVIDGATVIDSRLIGFLGKGDTPVAAFHGEGRERAVIARLTPEMADSIDPAASDLLTVCDALVRDGRIEPLANDAMPGFMANLRRSIDFWLFTVSDDETRKRLERWMFWSNYKGSTDLLTRWVFPPIVWPLTQLATRWHIHPNLITFVSIIFTFAAVPLFAKGMFFWGFVLAFGMCILDSVDGKVARLTLTDSPIGNILDHGLDIIHPPLWYGAWAFGLGGLAFGDPMIQLAIWLIGFYVADRIVLGIAKARFKRGLHAMTELDGKVRAIIARRNINLVIFGVALLLGKGEIGLIAVTAWQGLTLLWHTIRTIMVKPLPLKAA</sequence>
<feature type="transmembrane region" description="Helical" evidence="3">
    <location>
        <begin position="209"/>
        <end position="235"/>
    </location>
</feature>
<dbReference type="EMBL" id="JBHUIP010000013">
    <property type="protein sequence ID" value="MFD2264597.1"/>
    <property type="molecule type" value="Genomic_DNA"/>
</dbReference>
<evidence type="ECO:0000313" key="4">
    <source>
        <dbReference type="EMBL" id="MFD2264597.1"/>
    </source>
</evidence>
<comment type="caution">
    <text evidence="4">The sequence shown here is derived from an EMBL/GenBank/DDBJ whole genome shotgun (WGS) entry which is preliminary data.</text>
</comment>
<dbReference type="InterPro" id="IPR000462">
    <property type="entry name" value="CDP-OH_P_trans"/>
</dbReference>
<dbReference type="EC" id="2.7.8.-" evidence="4"/>
<keyword evidence="1 2" id="KW-0808">Transferase</keyword>
<feature type="transmembrane region" description="Helical" evidence="3">
    <location>
        <begin position="293"/>
        <end position="311"/>
    </location>
</feature>
<organism evidence="4 5">
    <name type="scientific">Lacibacterium aquatile</name>
    <dbReference type="NCBI Taxonomy" id="1168082"/>
    <lineage>
        <taxon>Bacteria</taxon>
        <taxon>Pseudomonadati</taxon>
        <taxon>Pseudomonadota</taxon>
        <taxon>Alphaproteobacteria</taxon>
        <taxon>Rhodospirillales</taxon>
        <taxon>Rhodospirillaceae</taxon>
    </lineage>
</organism>
<feature type="transmembrane region" description="Helical" evidence="3">
    <location>
        <begin position="341"/>
        <end position="365"/>
    </location>
</feature>
<dbReference type="Proteomes" id="UP001597295">
    <property type="component" value="Unassembled WGS sequence"/>
</dbReference>
<protein>
    <submittedName>
        <fullName evidence="4">CDP-alcohol phosphatidyltransferase family protein</fullName>
        <ecNumber evidence="4">2.7.8.-</ecNumber>
    </submittedName>
</protein>
<dbReference type="GO" id="GO:0016740">
    <property type="term" value="F:transferase activity"/>
    <property type="evidence" value="ECO:0007669"/>
    <property type="project" value="UniProtKB-KW"/>
</dbReference>
<dbReference type="InterPro" id="IPR043130">
    <property type="entry name" value="CDP-OH_PTrfase_TM_dom"/>
</dbReference>
<dbReference type="PROSITE" id="PS00379">
    <property type="entry name" value="CDP_ALCOHOL_P_TRANSF"/>
    <property type="match status" value="1"/>
</dbReference>
<proteinExistence type="inferred from homology"/>
<keyword evidence="3" id="KW-0812">Transmembrane</keyword>
<dbReference type="Pfam" id="PF01066">
    <property type="entry name" value="CDP-OH_P_transf"/>
    <property type="match status" value="1"/>
</dbReference>
<accession>A0ABW5DTZ3</accession>
<dbReference type="RefSeq" id="WP_379877693.1">
    <property type="nucleotide sequence ID" value="NZ_JBHUIP010000013.1"/>
</dbReference>
<name>A0ABW5DTZ3_9PROT</name>
<dbReference type="InterPro" id="IPR048254">
    <property type="entry name" value="CDP_ALCOHOL_P_TRANSF_CS"/>
</dbReference>
<reference evidence="5" key="1">
    <citation type="journal article" date="2019" name="Int. J. Syst. Evol. Microbiol.">
        <title>The Global Catalogue of Microorganisms (GCM) 10K type strain sequencing project: providing services to taxonomists for standard genome sequencing and annotation.</title>
        <authorList>
            <consortium name="The Broad Institute Genomics Platform"/>
            <consortium name="The Broad Institute Genome Sequencing Center for Infectious Disease"/>
            <person name="Wu L."/>
            <person name="Ma J."/>
        </authorList>
    </citation>
    <scope>NUCLEOTIDE SEQUENCE [LARGE SCALE GENOMIC DNA]</scope>
    <source>
        <strain evidence="5">CGMCC 1.19062</strain>
    </source>
</reference>
<keyword evidence="3" id="KW-1133">Transmembrane helix</keyword>
<keyword evidence="5" id="KW-1185">Reference proteome</keyword>
<keyword evidence="3" id="KW-0472">Membrane</keyword>
<evidence type="ECO:0000256" key="3">
    <source>
        <dbReference type="SAM" id="Phobius"/>
    </source>
</evidence>
<evidence type="ECO:0000256" key="1">
    <source>
        <dbReference type="ARBA" id="ARBA00022679"/>
    </source>
</evidence>
<comment type="similarity">
    <text evidence="2">Belongs to the CDP-alcohol phosphatidyltransferase class-I family.</text>
</comment>
<gene>
    <name evidence="4" type="ORF">ACFSM5_16960</name>
</gene>